<dbReference type="InterPro" id="IPR011009">
    <property type="entry name" value="Kinase-like_dom_sf"/>
</dbReference>
<feature type="region of interest" description="Disordered" evidence="15">
    <location>
        <begin position="2627"/>
        <end position="2651"/>
    </location>
</feature>
<dbReference type="InterPro" id="IPR046803">
    <property type="entry name" value="DNAPKcs_CC1-2"/>
</dbReference>
<feature type="compositionally biased region" description="Low complexity" evidence="15">
    <location>
        <begin position="2627"/>
        <end position="2636"/>
    </location>
</feature>
<dbReference type="InterPro" id="IPR003151">
    <property type="entry name" value="PIK-rel_kinase_FAT"/>
</dbReference>
<dbReference type="Pfam" id="PF00454">
    <property type="entry name" value="PI3_PI4_kinase"/>
    <property type="match status" value="1"/>
</dbReference>
<comment type="catalytic activity">
    <reaction evidence="13">
        <text>L-threonyl-[protein] + ATP = O-phospho-L-threonyl-[protein] + ADP + H(+)</text>
        <dbReference type="Rhea" id="RHEA:46608"/>
        <dbReference type="Rhea" id="RHEA-COMP:11060"/>
        <dbReference type="Rhea" id="RHEA-COMP:11605"/>
        <dbReference type="ChEBI" id="CHEBI:15378"/>
        <dbReference type="ChEBI" id="CHEBI:30013"/>
        <dbReference type="ChEBI" id="CHEBI:30616"/>
        <dbReference type="ChEBI" id="CHEBI:61977"/>
        <dbReference type="ChEBI" id="CHEBI:456216"/>
        <dbReference type="EC" id="2.7.11.1"/>
    </reaction>
</comment>
<dbReference type="Gene3D" id="1.25.10.10">
    <property type="entry name" value="Leucine-rich Repeat Variant"/>
    <property type="match status" value="2"/>
</dbReference>
<keyword evidence="10" id="KW-0067">ATP-binding</keyword>
<dbReference type="PANTHER" id="PTHR11139">
    <property type="entry name" value="ATAXIA TELANGIECTASIA MUTATED ATM -RELATED"/>
    <property type="match status" value="1"/>
</dbReference>
<keyword evidence="7" id="KW-0547">Nucleotide-binding</keyword>
<dbReference type="SUPFAM" id="SSF48371">
    <property type="entry name" value="ARM repeat"/>
    <property type="match status" value="2"/>
</dbReference>
<dbReference type="PROSITE" id="PS51189">
    <property type="entry name" value="FAT"/>
    <property type="match status" value="1"/>
</dbReference>
<feature type="domain" description="FAT" evidence="17">
    <location>
        <begin position="3022"/>
        <end position="3447"/>
    </location>
</feature>
<dbReference type="SMART" id="SM01344">
    <property type="entry name" value="NUC194"/>
    <property type="match status" value="1"/>
</dbReference>
<dbReference type="InterPro" id="IPR046804">
    <property type="entry name" value="DNA-PKcs_N"/>
</dbReference>
<dbReference type="Pfam" id="PF02259">
    <property type="entry name" value="FAT"/>
    <property type="match status" value="1"/>
</dbReference>
<dbReference type="InterPro" id="IPR036940">
    <property type="entry name" value="PI3/4_kinase_cat_sf"/>
</dbReference>
<evidence type="ECO:0000259" key="16">
    <source>
        <dbReference type="PROSITE" id="PS50290"/>
    </source>
</evidence>
<evidence type="ECO:0000259" key="17">
    <source>
        <dbReference type="PROSITE" id="PS51189"/>
    </source>
</evidence>
<proteinExistence type="predicted"/>
<keyword evidence="20" id="KW-1185">Reference proteome</keyword>
<dbReference type="InterPro" id="IPR000403">
    <property type="entry name" value="PI3/4_kinase_cat_dom"/>
</dbReference>
<dbReference type="InterPro" id="IPR016024">
    <property type="entry name" value="ARM-type_fold"/>
</dbReference>
<dbReference type="OMA" id="PSPMCRE"/>
<keyword evidence="9" id="KW-0418">Kinase</keyword>
<evidence type="ECO:0000256" key="10">
    <source>
        <dbReference type="ARBA" id="ARBA00022840"/>
    </source>
</evidence>
<keyword evidence="6" id="KW-0808">Transferase</keyword>
<dbReference type="PROSITE" id="PS00916">
    <property type="entry name" value="PI3_4_KINASE_2"/>
    <property type="match status" value="1"/>
</dbReference>
<dbReference type="GO" id="GO:0004677">
    <property type="term" value="F:DNA-dependent protein kinase activity"/>
    <property type="evidence" value="ECO:0007669"/>
    <property type="project" value="InterPro"/>
</dbReference>
<feature type="region of interest" description="Disordered" evidence="15">
    <location>
        <begin position="1996"/>
        <end position="2041"/>
    </location>
</feature>
<dbReference type="Pfam" id="PF20500">
    <property type="entry name" value="DNA-PKcs_N"/>
    <property type="match status" value="1"/>
</dbReference>
<accession>A0A1X2HNV2</accession>
<dbReference type="Pfam" id="PF19704">
    <property type="entry name" value="DNAPKcs_CC5"/>
    <property type="match status" value="1"/>
</dbReference>
<dbReference type="EMBL" id="MCGN01000002">
    <property type="protein sequence ID" value="ORZ01074.1"/>
    <property type="molecule type" value="Genomic_DNA"/>
</dbReference>
<dbReference type="PROSITE" id="PS51190">
    <property type="entry name" value="FATC"/>
    <property type="match status" value="1"/>
</dbReference>
<evidence type="ECO:0000259" key="18">
    <source>
        <dbReference type="PROSITE" id="PS51190"/>
    </source>
</evidence>
<dbReference type="InterPro" id="IPR050517">
    <property type="entry name" value="DDR_Repair_Kinase"/>
</dbReference>
<dbReference type="GO" id="GO:0005524">
    <property type="term" value="F:ATP binding"/>
    <property type="evidence" value="ECO:0007669"/>
    <property type="project" value="UniProtKB-KW"/>
</dbReference>
<dbReference type="SMART" id="SM01343">
    <property type="entry name" value="FATC"/>
    <property type="match status" value="1"/>
</dbReference>
<dbReference type="InParanoid" id="A0A1X2HNV2"/>
<feature type="domain" description="PI3K/PI4K catalytic" evidence="16">
    <location>
        <begin position="3630"/>
        <end position="3954"/>
    </location>
</feature>
<dbReference type="GO" id="GO:0005730">
    <property type="term" value="C:nucleolus"/>
    <property type="evidence" value="ECO:0007669"/>
    <property type="project" value="UniProtKB-SubCell"/>
</dbReference>
<keyword evidence="5" id="KW-0597">Phosphoprotein</keyword>
<dbReference type="InterPro" id="IPR003152">
    <property type="entry name" value="FATC_dom"/>
</dbReference>
<evidence type="ECO:0000256" key="5">
    <source>
        <dbReference type="ARBA" id="ARBA00022553"/>
    </source>
</evidence>
<evidence type="ECO:0000313" key="20">
    <source>
        <dbReference type="Proteomes" id="UP000242180"/>
    </source>
</evidence>
<feature type="compositionally biased region" description="Polar residues" evidence="15">
    <location>
        <begin position="3928"/>
        <end position="3937"/>
    </location>
</feature>
<evidence type="ECO:0000256" key="3">
    <source>
        <dbReference type="ARBA" id="ARBA00018077"/>
    </source>
</evidence>
<dbReference type="PROSITE" id="PS50290">
    <property type="entry name" value="PI3_4_KINASE_3"/>
    <property type="match status" value="1"/>
</dbReference>
<comment type="catalytic activity">
    <reaction evidence="14">
        <text>L-seryl-[protein] + ATP = O-phospho-L-seryl-[protein] + ADP + H(+)</text>
        <dbReference type="Rhea" id="RHEA:17989"/>
        <dbReference type="Rhea" id="RHEA-COMP:9863"/>
        <dbReference type="Rhea" id="RHEA-COMP:11604"/>
        <dbReference type="ChEBI" id="CHEBI:15378"/>
        <dbReference type="ChEBI" id="CHEBI:29999"/>
        <dbReference type="ChEBI" id="CHEBI:30616"/>
        <dbReference type="ChEBI" id="CHEBI:83421"/>
        <dbReference type="ChEBI" id="CHEBI:456216"/>
        <dbReference type="EC" id="2.7.11.1"/>
    </reaction>
</comment>
<keyword evidence="4" id="KW-0723">Serine/threonine-protein kinase</keyword>
<dbReference type="STRING" id="13706.A0A1X2HNV2"/>
<organism evidence="19 20">
    <name type="scientific">Syncephalastrum racemosum</name>
    <name type="common">Filamentous fungus</name>
    <dbReference type="NCBI Taxonomy" id="13706"/>
    <lineage>
        <taxon>Eukaryota</taxon>
        <taxon>Fungi</taxon>
        <taxon>Fungi incertae sedis</taxon>
        <taxon>Mucoromycota</taxon>
        <taxon>Mucoromycotina</taxon>
        <taxon>Mucoromycetes</taxon>
        <taxon>Mucorales</taxon>
        <taxon>Syncephalastraceae</taxon>
        <taxon>Syncephalastrum</taxon>
    </lineage>
</organism>
<dbReference type="GO" id="GO:0006303">
    <property type="term" value="P:double-strand break repair via nonhomologous end joining"/>
    <property type="evidence" value="ECO:0007669"/>
    <property type="project" value="InterPro"/>
</dbReference>
<evidence type="ECO:0000256" key="7">
    <source>
        <dbReference type="ARBA" id="ARBA00022741"/>
    </source>
</evidence>
<dbReference type="PANTHER" id="PTHR11139:SF68">
    <property type="entry name" value="DNA-DEPENDENT PROTEIN KINASE CATALYTIC SUBUNIT"/>
    <property type="match status" value="1"/>
</dbReference>
<dbReference type="OrthoDB" id="381190at2759"/>
<dbReference type="InterPro" id="IPR012582">
    <property type="entry name" value="DNAPKcs_CC3"/>
</dbReference>
<evidence type="ECO:0000256" key="15">
    <source>
        <dbReference type="SAM" id="MobiDB-lite"/>
    </source>
</evidence>
<feature type="region of interest" description="Disordered" evidence="15">
    <location>
        <begin position="3917"/>
        <end position="3937"/>
    </location>
</feature>
<dbReference type="CDD" id="cd05172">
    <property type="entry name" value="PIKKc_DNA-PK"/>
    <property type="match status" value="1"/>
</dbReference>
<dbReference type="GO" id="GO:0035556">
    <property type="term" value="P:intracellular signal transduction"/>
    <property type="evidence" value="ECO:0007669"/>
    <property type="project" value="UniProtKB-ARBA"/>
</dbReference>
<dbReference type="Gene3D" id="3.30.1010.10">
    <property type="entry name" value="Phosphatidylinositol 3-kinase Catalytic Subunit, Chain A, domain 4"/>
    <property type="match status" value="1"/>
</dbReference>
<evidence type="ECO:0000256" key="12">
    <source>
        <dbReference type="ARBA" id="ARBA00023242"/>
    </source>
</evidence>
<evidence type="ECO:0000256" key="2">
    <source>
        <dbReference type="ARBA" id="ARBA00012513"/>
    </source>
</evidence>
<dbReference type="InterPro" id="IPR045581">
    <property type="entry name" value="DNAPKcs_CC5"/>
</dbReference>
<evidence type="ECO:0000256" key="4">
    <source>
        <dbReference type="ARBA" id="ARBA00022527"/>
    </source>
</evidence>
<dbReference type="InterPro" id="IPR011989">
    <property type="entry name" value="ARM-like"/>
</dbReference>
<name>A0A1X2HNV2_SYNRA</name>
<evidence type="ECO:0000256" key="14">
    <source>
        <dbReference type="ARBA" id="ARBA00048679"/>
    </source>
</evidence>
<dbReference type="SUPFAM" id="SSF56112">
    <property type="entry name" value="Protein kinase-like (PK-like)"/>
    <property type="match status" value="1"/>
</dbReference>
<sequence>MSVSVSIEACLQDLSEALRTSLSLKSIASDLATRVMADVDDIDRDYVCSLLFDPENGILRFMRYNGSTKDSTAVSAVTTLLDFLVSFIQKAGTSLQRYAPSLKQCCVALINAPSSRVQSSALDVLATLLNPDISHLDTSVFRIDSLYEQNKRTYASYTKISASVRSKTLILMGTIARYYPDAITDNDVQTLKRWTLSALETELKKSVAEHQVLSGALGAMDCLLSRDDVTLDQQELRQLYEADKTILDIPEKLSRYAAPMAALQLFCNHASLFERHLIVDSETLYSRLSSIRFHRNHDLSKLGFRAMDVLIEQTANVLAKLTPGNTEKGVFRFFFLKFFDEMNRESEDPDYRRIAAAVKGFGHFSKVFKKFMQQSEVDGLVQELVKKSAWIFTEGTLEHMRLLNYIPSFIASYNQIIQHVDNVSSQFVATLTRAIDVFVTDYRRLSSWARESGTVAIQDALHSFYSKSEGDLRAFATTTFYNALIWTCTETRRDAPNETQVYVEYLAFWESIFKTYEAQPSDLEDQFLGILYDSFLTALLRLLKLFNLELTSEAAPDAELHMPRRSGTGIADEKDTRVASAATLETSLQPVNEKDFVLFHNIVGFWCALVPQLRGDRLIQWIQIAGSELIQLSVRQPLVSGFYRMLSTIIAITDRTGCFQESQKLYHEQHEGINALEPTSRPDLYVTYLSFRDFLSETRYRLQQFKDELLAACLQLVLTAPLTFFDIQQVVQPLQTALELGLTYHPLATSALDALDQITAPDAPTSANLCFLGSVLPYLNEYLMDRQEIEEADDSVKRRKTFNVAAAKKNFQRWRTLNESQTSDYVSLRDLQLRILRFLGRLAGASKLMIQTPLHQNKDERTKALGKTYDKMLAWDPARPLKVRMAFQGATIDLSFDELLPRICDLAESSPDRKTKSAACEVLHALVLVMIGKSAHRPRQEKSATRSPYHRTYVRVFPVLLRLAVDIDSIPRSMFRSLVFQLIHWLTTNAQAENPETIALLEACLEAVCDSNASLQSYGAECLQEFVEWSIKQSGSRQSGNTMNIKSLLKRLYNMASNPRSTQRLGAAIVINHIYRIYREEESVVDEFTLELLYWMLFSLRLADSDHPSIGTREQSRKAISHIKRIIREKAPAFLKPASGRRTFPGIEEPTLQETVAWSFQEVGQLERDYARSCMDFFNEFVVTLPGIHSAKDWLQERYARDDDYITNILETQRLRPTQVKKENAPSCLLWLRQLNCALDGYVWLIDRDMVTVMVVLNQPSSVLLDACRYLVIEVSKIVASNDFGAFDRRRLNALYAYATYRLACFLTCLASSNQSNDAYAMSAVTDMLFSEDLSRLLAHIVLLPEQLVEVVQAEQGALSTWMTSEKVLHVMQLFLHAMVGKGPPKFLRTFAKSVNAIIRTDDLDLTQLQHGQGALIEMLQTLQGFKVLQSVKLFDMVCRQNKTAGHASSERAFYEDMFDKFLEMRQSSDPLRIKLVGDMVRVAGNSLCSESPYCRKLLSNDLSDPERVTVYEKFHPYINACMALHFKAFAPILLEDIEGDFMPRVIIGLVEYLKDNRKTLAKEINCFTTELVSSSFLKDLIAFWKSQPKLLNLAAFLKGLFGADPGLLYRTANKGHTFDVFFDAIRALLDRDAPLSVKMEAFDVLPVYLTVQAEHVDRTIALVKETASWQLGIRSRDLRVGSEEYNQYIAMLDKIIEMMVSFRSTPLFNILLPLYIQEEDHIHAEAFKEGFAKFAKTLDMKRFHELTETCLAYYKDDGNRIEVRRNVISLLVSLFILVPDDYVVDFYLDNILFIMTGATRQLLRRGTDEEIRVDMEEKTCCIYLMQTFYLRVRHGKQFGMRSEVSKKWEQETGNMPDKADAKGKIMMTKLVDSLDQAKSEQNPQEAEVLVETRLRYHQMAYNTMTVAILNTQTKEAFLNGFLLKARKGAHWENIIDMKKLKESPLRIELDQPLATTRLGEFRERSGFRKQDNGPRVNYIASMQLAGSSLSQSSLSDMALEASGQVSSMRTDEEAVDDNDDASNNEDEDEKEFGEVSGRGENELEMDVFNKNPCMPFLVQTIKRLHSTISPPDPTKTVPAWMNTLLSTFKKAENNDSGLFLRLFLAKVIINLPAAFEPYADFWIRPLMRLVTQGAKYGDPMNYFVQDLCYLILAWGKNVKLEDSYEDKTLLFYFTNYLMENAYHETARIAKNHVQIVKNAIENWEDRIIPPTKIMYNQFNPRDKNAGQIRVGLQLVGAILVHGINPFYNGEGFTLNGLTEHQFYAAICENMDNSSREVAATAAELATLAFKLMIEKRRENIDMESMIVEKLKRMDPLKQEKANTGKFLSCIYRVQTHQPEIANKFANKVIYLLPSLVGDLKVLALQIVGRAVTELDDVFKILESKGLLAMLGMRNVDAQIALLSMLNQIAPNLSSDNISTMLDTLVDIFAKHVNVDCRALYFSILRKCYDTLMDDSPLKIRINSEILKGLLDGDKTIQQTNVEFVEARHGLKEEIFDVIQGPLSTAYTPSVENMYILYGTYILLESTKRHQDYGSLLFDEPLPKARFDEHYQNIDTSWQGSTSMTPLFVATQESSKVDPEDLELQLRRTQQELAFSKTQDGYSGDTIASTFQAPTPESLSNVLLPTSSAAQASQQATDSFRKSVGRTREKTNRAYDRIGKRFIKTSDRDSTYFFRNRHERQRKTLQSLEAMRKQQREKAVTMFRNYRIGELPDIQIKNSDLIIPLQALGGRDNEIARILHAHIVVSFSQYADRYLQDKRPDYMQNIVDLVQDKLANSFLYFPPTIGAFLRVCLDLNAAAIDSTVVNTVSERSHNQHAGIAVLEAQLISGASEAAERPSKRKRTGGSADIHRSKVQWIDLASLYKSVDEAEIFQSLYVNHVASNDSAKDAVESEMRADFVEAHERFMDAFGRFENEADSRELELWQKEGLRCLEQLAQWDDIAMQVKDTVEGDYFCLWDVEKKDPYLRAFVHSFTRLRKGIMIDQSNRADWTDDNPNPIYVWMSDAFQSKDKEEYLLQNHACDVALVTMYQGKYERALRYLQHSYDDMLTVWSSLHPLAHVSRMARLSNVQRTVELEEFLNIVAEYQRKNKALSTADRVTNYIKMLQARYPDPKRDGTDVWDDIIKSRNMFIEELKGVIDQKDLPNPVMLAMDECSKSNILAEISAAKQQNNFTLAYNTISSFSELEVTKAEKQLVYLQLHLQWVLSAEDSSRASQLLGRGIGLTYEQEEPLRPLLASSDYAREYFLTGSKILETARLYLQSDPKMLEQMRVSKSFAKWLKSRGLHDAKSVANTLVLSGTRYLQDILKNAVENTRLRAECVWRLAEYCDNALRANEDPSSKIIVKLDTDHYAQTVIQNYYESMNMDVVEAIERFPRLLELIERYPEVQKSFKVHAEAFNVSWMYIRWLPQLVAILDTSLAHCVFPILHKVAKSYPGALYYPFRISEEHYSAIGSRLEKKNREEIEKIKQTIYSPLMEDFCTELLRLTNPDQLLKDFVDFLRSVAMNTETDKEYIQAMYRQFSELLLSPTSSNRYGVIPKAFATKHASQLRGLFGKDGSKLLNLTQRDLKRIGDYQRNVKAESGREAGLLKSYSPWLSTFQAANFNESIEVPGQYSGLSRPYPEYHARIASFDDRMLVMSSLRKPKRLKIYGSDGRGYLFLVKGGEDLRLDQRIEQLFGVMNSTLQRNAYCARQSISVATYKVVPMASNIGIIEWVENTKPLKSCLDAEVPSSALIAARKAYLAFVNKHGQNVTSYVTTYTKESRDSTVRAFEQSVSHLEPDYLRHYLLKLASSPEAFFFIRNGFANSLAVTSISGYVLGIGDRHLENLMVDLKSGRLVPIDFGHAFGSATEQLPVPELVPFRLTRQLVGALAPLGVTGILETPMTHIMKAFRSEKSLLLNTMDVFIKEPLLDWRKRAMSQANHQKRDNSQGSPASDISSVTSSFDAEIAWYPYQKIDIAKRKLAGENPSYIVATEVRNNDSPHVKAAIDRIEEVIMGDEKHNVRARIGPVCSDTRQQVQALIDLATDPNILARIWGGWQPYL</sequence>
<dbReference type="InterPro" id="IPR018936">
    <property type="entry name" value="PI3/4_kinase_CS"/>
</dbReference>
<dbReference type="GO" id="GO:0000723">
    <property type="term" value="P:telomere maintenance"/>
    <property type="evidence" value="ECO:0007669"/>
    <property type="project" value="TreeGrafter"/>
</dbReference>
<reference evidence="19 20" key="1">
    <citation type="submission" date="2016-07" db="EMBL/GenBank/DDBJ databases">
        <title>Pervasive Adenine N6-methylation of Active Genes in Fungi.</title>
        <authorList>
            <consortium name="DOE Joint Genome Institute"/>
            <person name="Mondo S.J."/>
            <person name="Dannebaum R.O."/>
            <person name="Kuo R.C."/>
            <person name="Labutti K."/>
            <person name="Haridas S."/>
            <person name="Kuo A."/>
            <person name="Salamov A."/>
            <person name="Ahrendt S.R."/>
            <person name="Lipzen A."/>
            <person name="Sullivan W."/>
            <person name="Andreopoulos W.B."/>
            <person name="Clum A."/>
            <person name="Lindquist E."/>
            <person name="Daum C."/>
            <person name="Ramamoorthy G.K."/>
            <person name="Gryganskyi A."/>
            <person name="Culley D."/>
            <person name="Magnuson J.K."/>
            <person name="James T.Y."/>
            <person name="O'Malley M.A."/>
            <person name="Stajich J.E."/>
            <person name="Spatafora J.W."/>
            <person name="Visel A."/>
            <person name="Grigoriev I.V."/>
        </authorList>
    </citation>
    <scope>NUCLEOTIDE SEQUENCE [LARGE SCALE GENOMIC DNA]</scope>
    <source>
        <strain evidence="19 20">NRRL 2496</strain>
    </source>
</reference>
<comment type="subcellular location">
    <subcellularLocation>
        <location evidence="1">Nucleus</location>
        <location evidence="1">Nucleolus</location>
    </subcellularLocation>
</comment>
<keyword evidence="12" id="KW-0539">Nucleus</keyword>
<evidence type="ECO:0000256" key="6">
    <source>
        <dbReference type="ARBA" id="ARBA00022679"/>
    </source>
</evidence>
<dbReference type="EC" id="2.7.11.1" evidence="2"/>
<dbReference type="Proteomes" id="UP000242180">
    <property type="component" value="Unassembled WGS sequence"/>
</dbReference>
<dbReference type="Gene3D" id="1.10.1070.11">
    <property type="entry name" value="Phosphatidylinositol 3-/4-kinase, catalytic domain"/>
    <property type="match status" value="1"/>
</dbReference>
<feature type="compositionally biased region" description="Acidic residues" evidence="15">
    <location>
        <begin position="2014"/>
        <end position="2032"/>
    </location>
</feature>
<dbReference type="SMART" id="SM00146">
    <property type="entry name" value="PI3Kc"/>
    <property type="match status" value="1"/>
</dbReference>
<evidence type="ECO:0000256" key="1">
    <source>
        <dbReference type="ARBA" id="ARBA00004604"/>
    </source>
</evidence>
<gene>
    <name evidence="19" type="ORF">BCR43DRAFT_521983</name>
</gene>
<keyword evidence="11" id="KW-0234">DNA repair</keyword>
<evidence type="ECO:0000256" key="8">
    <source>
        <dbReference type="ARBA" id="ARBA00022763"/>
    </source>
</evidence>
<evidence type="ECO:0000256" key="9">
    <source>
        <dbReference type="ARBA" id="ARBA00022777"/>
    </source>
</evidence>
<keyword evidence="8" id="KW-0227">DNA damage</keyword>
<comment type="caution">
    <text evidence="19">The sequence shown here is derived from an EMBL/GenBank/DDBJ whole genome shotgun (WGS) entry which is preliminary data.</text>
</comment>
<dbReference type="Pfam" id="PF08163">
    <property type="entry name" value="DNAPKcs_CC3"/>
    <property type="match status" value="1"/>
</dbReference>
<dbReference type="Pfam" id="PF02260">
    <property type="entry name" value="FATC"/>
    <property type="match status" value="1"/>
</dbReference>
<evidence type="ECO:0000313" key="19">
    <source>
        <dbReference type="EMBL" id="ORZ01074.1"/>
    </source>
</evidence>
<evidence type="ECO:0000256" key="11">
    <source>
        <dbReference type="ARBA" id="ARBA00023204"/>
    </source>
</evidence>
<feature type="domain" description="FATC" evidence="18">
    <location>
        <begin position="4009"/>
        <end position="4041"/>
    </location>
</feature>
<dbReference type="InterPro" id="IPR014009">
    <property type="entry name" value="PIK_FAT"/>
</dbReference>
<dbReference type="InterPro" id="IPR037706">
    <property type="entry name" value="DNA-PK_dom"/>
</dbReference>
<dbReference type="Pfam" id="PF20502">
    <property type="entry name" value="DNAPKcs_CC1-2"/>
    <property type="match status" value="1"/>
</dbReference>
<evidence type="ECO:0000256" key="13">
    <source>
        <dbReference type="ARBA" id="ARBA00047899"/>
    </source>
</evidence>
<protein>
    <recommendedName>
        <fullName evidence="3">DNA-dependent protein kinase catalytic subunit</fullName>
        <ecNumber evidence="2">2.7.11.1</ecNumber>
    </recommendedName>
</protein>